<dbReference type="Pfam" id="PF03901">
    <property type="entry name" value="Glyco_transf_22"/>
    <property type="match status" value="1"/>
</dbReference>
<keyword evidence="4" id="KW-0808">Transferase</keyword>
<comment type="caution">
    <text evidence="12">The sequence shown here is derived from an EMBL/GenBank/DDBJ whole genome shotgun (WGS) entry which is preliminary data.</text>
</comment>
<dbReference type="GO" id="GO:0000026">
    <property type="term" value="F:alpha-1,2-mannosyltransferase activity"/>
    <property type="evidence" value="ECO:0007669"/>
    <property type="project" value="TreeGrafter"/>
</dbReference>
<keyword evidence="5 10" id="KW-0812">Transmembrane</keyword>
<dbReference type="GO" id="GO:0006506">
    <property type="term" value="P:GPI anchor biosynthetic process"/>
    <property type="evidence" value="ECO:0007669"/>
    <property type="project" value="TreeGrafter"/>
</dbReference>
<reference evidence="12" key="1">
    <citation type="submission" date="2021-01" db="EMBL/GenBank/DDBJ databases">
        <authorList>
            <person name="Kaushik A."/>
        </authorList>
    </citation>
    <scope>NUCLEOTIDE SEQUENCE</scope>
    <source>
        <strain evidence="12">AG6-10EEA</strain>
    </source>
</reference>
<evidence type="ECO:0000256" key="4">
    <source>
        <dbReference type="ARBA" id="ARBA00022679"/>
    </source>
</evidence>
<accession>A0A8H3D817</accession>
<evidence type="ECO:0000256" key="7">
    <source>
        <dbReference type="ARBA" id="ARBA00022989"/>
    </source>
</evidence>
<feature type="transmembrane region" description="Helical" evidence="10">
    <location>
        <begin position="304"/>
        <end position="321"/>
    </location>
</feature>
<evidence type="ECO:0000256" key="8">
    <source>
        <dbReference type="ARBA" id="ARBA00023136"/>
    </source>
</evidence>
<evidence type="ECO:0000256" key="3">
    <source>
        <dbReference type="ARBA" id="ARBA00022676"/>
    </source>
</evidence>
<evidence type="ECO:0000313" key="13">
    <source>
        <dbReference type="Proteomes" id="UP000663853"/>
    </source>
</evidence>
<evidence type="ECO:0000256" key="5">
    <source>
        <dbReference type="ARBA" id="ARBA00022692"/>
    </source>
</evidence>
<dbReference type="Proteomes" id="UP000663853">
    <property type="component" value="Unassembled WGS sequence"/>
</dbReference>
<dbReference type="AlphaFoldDB" id="A0A8H3D817"/>
<name>A0A8H3D817_9AGAM</name>
<comment type="function">
    <text evidence="9">Mannosyltransferase involved in glycosylphosphatidylinositol-anchor biosynthesis. Transfers the third mannose to Man2-GlcN-acyl-PI during GPI precursor assembly.</text>
</comment>
<comment type="similarity">
    <text evidence="2">Belongs to the glycosyltransferase 22 family. PIGB subfamily.</text>
</comment>
<keyword evidence="7 10" id="KW-1133">Transmembrane helix</keyword>
<feature type="signal peptide" evidence="11">
    <location>
        <begin position="1"/>
        <end position="25"/>
    </location>
</feature>
<evidence type="ECO:0000256" key="9">
    <source>
        <dbReference type="ARBA" id="ARBA00024708"/>
    </source>
</evidence>
<keyword evidence="8 10" id="KW-0472">Membrane</keyword>
<dbReference type="PANTHER" id="PTHR22760:SF4">
    <property type="entry name" value="GPI MANNOSYLTRANSFERASE 3"/>
    <property type="match status" value="1"/>
</dbReference>
<gene>
    <name evidence="12" type="ORF">RDB_LOCUS142241</name>
</gene>
<dbReference type="EMBL" id="CAJMXA010003873">
    <property type="protein sequence ID" value="CAE6518698.1"/>
    <property type="molecule type" value="Genomic_DNA"/>
</dbReference>
<keyword evidence="6 10" id="KW-0256">Endoplasmic reticulum</keyword>
<keyword evidence="11" id="KW-0732">Signal</keyword>
<sequence length="582" mass="65305">MSPLPSTRCILLVFGVRLLIALSTSGFFQPDEYFQALEPAYRAVFGSGHLTWEWTTNPPIRSFTYPALFVPAYALAKALHLEDTFILIWAPKLVQVVFASVGDIALYQMACSLFTKPHADAVLFLSLVSPFNVLALTRTLSNSTETSLVTAALLFWPFSLSQARSRTRVSLGFAGLSCVIRPTAAIIWSFLSLELLWRASSSWGHVSNLMVDGGLIGFVAALIITLADSLYYGTLTFTPFSFLKTNLVSGIASFYGANTFHYYLTQGLPIVLGPALPFAILGVWKHFKDSRSAQKTSPPMRTRFLLLGLVAWSIAIYSLLAHKEWRFIHPLLPILHLFAADYLFHLNNSTKEYTTDQRAQNNPKANAPFHLPIRRNHFVYFLAVCLPLNLYLIRWHGNAQIAVTRYLHDLSVGSDRVKSVGVLMPCHSIPGQAYLHLPHLAYPVGGHRIWEIGCEPPLGLSQSKRETYTSQTDVFFEALGPVRYLDRYFPPSVDPTFPPSPEPFTTPGGPPPIQGWDHTWPSHFIMFGALENLSLSTETQGTVGQKLRRMGYEVIWRINNGWEEDERRRGGVVVWEWMGRVV</sequence>
<dbReference type="GO" id="GO:0005789">
    <property type="term" value="C:endoplasmic reticulum membrane"/>
    <property type="evidence" value="ECO:0007669"/>
    <property type="project" value="UniProtKB-SubCell"/>
</dbReference>
<feature type="transmembrane region" description="Helical" evidence="10">
    <location>
        <begin position="171"/>
        <end position="197"/>
    </location>
</feature>
<keyword evidence="3 10" id="KW-0328">Glycosyltransferase</keyword>
<organism evidence="12 13">
    <name type="scientific">Rhizoctonia solani</name>
    <dbReference type="NCBI Taxonomy" id="456999"/>
    <lineage>
        <taxon>Eukaryota</taxon>
        <taxon>Fungi</taxon>
        <taxon>Dikarya</taxon>
        <taxon>Basidiomycota</taxon>
        <taxon>Agaricomycotina</taxon>
        <taxon>Agaricomycetes</taxon>
        <taxon>Cantharellales</taxon>
        <taxon>Ceratobasidiaceae</taxon>
        <taxon>Rhizoctonia</taxon>
    </lineage>
</organism>
<feature type="transmembrane region" description="Helical" evidence="10">
    <location>
        <begin position="209"/>
        <end position="232"/>
    </location>
</feature>
<feature type="transmembrane region" description="Helical" evidence="10">
    <location>
        <begin position="93"/>
        <end position="115"/>
    </location>
</feature>
<feature type="transmembrane region" description="Helical" evidence="10">
    <location>
        <begin position="263"/>
        <end position="284"/>
    </location>
</feature>
<evidence type="ECO:0000256" key="2">
    <source>
        <dbReference type="ARBA" id="ARBA00006065"/>
    </source>
</evidence>
<evidence type="ECO:0000256" key="11">
    <source>
        <dbReference type="SAM" id="SignalP"/>
    </source>
</evidence>
<dbReference type="EC" id="2.4.1.-" evidence="10"/>
<evidence type="ECO:0000256" key="1">
    <source>
        <dbReference type="ARBA" id="ARBA00004477"/>
    </source>
</evidence>
<evidence type="ECO:0000256" key="6">
    <source>
        <dbReference type="ARBA" id="ARBA00022824"/>
    </source>
</evidence>
<evidence type="ECO:0000256" key="10">
    <source>
        <dbReference type="RuleBase" id="RU363075"/>
    </source>
</evidence>
<feature type="chain" id="PRO_5034962618" description="Mannosyltransferase" evidence="11">
    <location>
        <begin position="26"/>
        <end position="582"/>
    </location>
</feature>
<proteinExistence type="inferred from homology"/>
<comment type="subcellular location">
    <subcellularLocation>
        <location evidence="1 10">Endoplasmic reticulum membrane</location>
        <topology evidence="1 10">Multi-pass membrane protein</topology>
    </subcellularLocation>
</comment>
<protein>
    <recommendedName>
        <fullName evidence="10">Mannosyltransferase</fullName>
        <ecNumber evidence="10">2.4.1.-</ecNumber>
    </recommendedName>
</protein>
<evidence type="ECO:0000313" key="12">
    <source>
        <dbReference type="EMBL" id="CAE6518698.1"/>
    </source>
</evidence>
<dbReference type="InterPro" id="IPR005599">
    <property type="entry name" value="GPI_mannosylTrfase"/>
</dbReference>
<dbReference type="PANTHER" id="PTHR22760">
    <property type="entry name" value="GLYCOSYLTRANSFERASE"/>
    <property type="match status" value="1"/>
</dbReference>